<feature type="repeat" description="ANK" evidence="3">
    <location>
        <begin position="593"/>
        <end position="625"/>
    </location>
</feature>
<dbReference type="PROSITE" id="PS50088">
    <property type="entry name" value="ANK_REPEAT"/>
    <property type="match status" value="1"/>
</dbReference>
<dbReference type="InterPro" id="IPR051070">
    <property type="entry name" value="NF-kappa-B_inhibitor"/>
</dbReference>
<dbReference type="PANTHER" id="PTHR46680">
    <property type="entry name" value="NF-KAPPA-B INHIBITOR ALPHA"/>
    <property type="match status" value="1"/>
</dbReference>
<dbReference type="Gene3D" id="1.25.40.20">
    <property type="entry name" value="Ankyrin repeat-containing domain"/>
    <property type="match status" value="2"/>
</dbReference>
<protein>
    <recommendedName>
        <fullName evidence="7">Ankyrin</fullName>
    </recommendedName>
</protein>
<reference evidence="5 6" key="1">
    <citation type="submission" date="2016-04" db="EMBL/GenBank/DDBJ databases">
        <title>A degradative enzymes factory behind the ericoid mycorrhizal symbiosis.</title>
        <authorList>
            <consortium name="DOE Joint Genome Institute"/>
            <person name="Martino E."/>
            <person name="Morin E."/>
            <person name="Grelet G."/>
            <person name="Kuo A."/>
            <person name="Kohler A."/>
            <person name="Daghino S."/>
            <person name="Barry K."/>
            <person name="Choi C."/>
            <person name="Cichocki N."/>
            <person name="Clum A."/>
            <person name="Copeland A."/>
            <person name="Hainaut M."/>
            <person name="Haridas S."/>
            <person name="Labutti K."/>
            <person name="Lindquist E."/>
            <person name="Lipzen A."/>
            <person name="Khouja H.-R."/>
            <person name="Murat C."/>
            <person name="Ohm R."/>
            <person name="Olson A."/>
            <person name="Spatafora J."/>
            <person name="Veneault-Fourrey C."/>
            <person name="Henrissat B."/>
            <person name="Grigoriev I."/>
            <person name="Martin F."/>
            <person name="Perotto S."/>
        </authorList>
    </citation>
    <scope>NUCLEOTIDE SEQUENCE [LARGE SCALE GENOMIC DNA]</scope>
    <source>
        <strain evidence="5 6">E</strain>
    </source>
</reference>
<dbReference type="InterPro" id="IPR036770">
    <property type="entry name" value="Ankyrin_rpt-contain_sf"/>
</dbReference>
<evidence type="ECO:0000256" key="2">
    <source>
        <dbReference type="ARBA" id="ARBA00023043"/>
    </source>
</evidence>
<feature type="compositionally biased region" description="Basic and acidic residues" evidence="4">
    <location>
        <begin position="231"/>
        <end position="240"/>
    </location>
</feature>
<organism evidence="5 6">
    <name type="scientific">Hyaloscypha bicolor E</name>
    <dbReference type="NCBI Taxonomy" id="1095630"/>
    <lineage>
        <taxon>Eukaryota</taxon>
        <taxon>Fungi</taxon>
        <taxon>Dikarya</taxon>
        <taxon>Ascomycota</taxon>
        <taxon>Pezizomycotina</taxon>
        <taxon>Leotiomycetes</taxon>
        <taxon>Helotiales</taxon>
        <taxon>Hyaloscyphaceae</taxon>
        <taxon>Hyaloscypha</taxon>
        <taxon>Hyaloscypha bicolor</taxon>
    </lineage>
</organism>
<dbReference type="EMBL" id="KZ613847">
    <property type="protein sequence ID" value="PMD57272.1"/>
    <property type="molecule type" value="Genomic_DNA"/>
</dbReference>
<keyword evidence="1" id="KW-0677">Repeat</keyword>
<dbReference type="InParanoid" id="A0A2J6T2M6"/>
<feature type="region of interest" description="Disordered" evidence="4">
    <location>
        <begin position="160"/>
        <end position="274"/>
    </location>
</feature>
<keyword evidence="6" id="KW-1185">Reference proteome</keyword>
<keyword evidence="2 3" id="KW-0040">ANK repeat</keyword>
<dbReference type="GeneID" id="36591549"/>
<feature type="region of interest" description="Disordered" evidence="4">
    <location>
        <begin position="868"/>
        <end position="891"/>
    </location>
</feature>
<name>A0A2J6T2M6_9HELO</name>
<proteinExistence type="predicted"/>
<dbReference type="InterPro" id="IPR002110">
    <property type="entry name" value="Ankyrin_rpt"/>
</dbReference>
<evidence type="ECO:0000256" key="1">
    <source>
        <dbReference type="ARBA" id="ARBA00022737"/>
    </source>
</evidence>
<evidence type="ECO:0000256" key="4">
    <source>
        <dbReference type="SAM" id="MobiDB-lite"/>
    </source>
</evidence>
<feature type="compositionally biased region" description="Polar residues" evidence="4">
    <location>
        <begin position="181"/>
        <end position="204"/>
    </location>
</feature>
<feature type="compositionally biased region" description="Low complexity" evidence="4">
    <location>
        <begin position="256"/>
        <end position="274"/>
    </location>
</feature>
<evidence type="ECO:0000313" key="5">
    <source>
        <dbReference type="EMBL" id="PMD57272.1"/>
    </source>
</evidence>
<dbReference type="Pfam" id="PF00023">
    <property type="entry name" value="Ank"/>
    <property type="match status" value="1"/>
</dbReference>
<feature type="compositionally biased region" description="Polar residues" evidence="4">
    <location>
        <begin position="1185"/>
        <end position="1200"/>
    </location>
</feature>
<evidence type="ECO:0008006" key="7">
    <source>
        <dbReference type="Google" id="ProtNLM"/>
    </source>
</evidence>
<dbReference type="PROSITE" id="PS50297">
    <property type="entry name" value="ANK_REP_REGION"/>
    <property type="match status" value="1"/>
</dbReference>
<feature type="compositionally biased region" description="Polar residues" evidence="4">
    <location>
        <begin position="216"/>
        <end position="230"/>
    </location>
</feature>
<sequence>MGCFTQKKAGSTLFDDRSEDRGHPAGLVDGRLHPKVVLCPTCARFVGLISTRSRNIQTQLSILLPENAKEWRRYRPNGINKGKDRLTALKNCREYQNSKRLRHTPQPKAKLKKADMTAFGLKQVQVANPFYDPGRHYDSIHCKGVPSHSTFPTLNQSFWNQSPSRSSSGSDSDKEVVCAVSTDTPNEGRTTSDMLDSRYYSQCDSKAPTPTAREPVSNNGIADTDSSQSESHSDPRRDDEVVPLVVKVGTPPAFNTTSITRSSSRASRSGGASIRTISTRISSRASISWSHVSSVLAATLSSGFSHRYSASSSFADLSRLDNTSTLWSRDEFESWNELVDQTRLHSAPLQLSSHAGSLHERPCCGRFKEIPYTQTIEKCNVCGYNGIFQLARHVKIRLFDSGTQDRFGNTALHHAMAAGNLWVIKVWMDDTEHSSNVDLSHRNTSGETFLHVCRIQKSEQFITYTEILKTVAQRGFDFSIRDHSGRTIAQRLHELTDEWDKIDENQLLEAGTIFRMKNQLLEAGTIFRMKKNPNVIDLQGDEWQLPHSLVLPPPIERGTLLLNRLRQSPPTPIRGFELQSLVQHSDIHIRDERGYTALASAARLGFTDACDLLLQNGANPNTRSYQGTSVIAHVTAHLIQAQQNDDSGLYSRILSCIVQLTDHGAKLIVSDHDEFAIDALKEVKRKTSIRDKFLKPLLKSTSIMMRKNKRKLGMIEEKPLELEGIAGVSELEGTDRVSELGGYQIHKLDTYRPSVLADTSRIPEPEATSSWSVRTGTLTDQSSLNCVNSFKPPDSSQRIDPSAGDDCSFSIYAQPATSSWHTRQTGVQHSQCDGPAEFRCQPVIIDGYLSHHQPVSLSKSLEHVQYGQDASESVVTDPNPAGGCPTSDNTQVGTASTMVPFSFSVRESQITLGFQEVAEALFPSTALPHTDSAPATSSQCKVLTAGALSMTDCKGLGAFLPSPDIGTPSNSQPSWRDIGDNYPDVDPREEKSYLTSGHCASQLCGIEPSFSKFQQQLQQPVIDASAKTATQIGPDSCVSRLRAVPPFAPEADSCFTSQFEIQASSVTWGVPPASQDNHNSSKVFENEITYHPRKRRRRSGPAATEPVLKAYSVPSQTQLLSVEISHSPFDDIPSSTMDFAKPNNRRLIKNRSLMTTAMPFPPGSPEPPRKRHRRKGDYVKPGMASDSTGIPSPRFTNSFGQPAEAQLPGTGSQAPVLFQHR</sequence>
<dbReference type="RefSeq" id="XP_024734176.1">
    <property type="nucleotide sequence ID" value="XM_024883472.1"/>
</dbReference>
<evidence type="ECO:0000256" key="3">
    <source>
        <dbReference type="PROSITE-ProRule" id="PRU00023"/>
    </source>
</evidence>
<dbReference type="Proteomes" id="UP000235371">
    <property type="component" value="Unassembled WGS sequence"/>
</dbReference>
<dbReference type="SUPFAM" id="SSF48403">
    <property type="entry name" value="Ankyrin repeat"/>
    <property type="match status" value="1"/>
</dbReference>
<dbReference type="OrthoDB" id="194358at2759"/>
<accession>A0A2J6T2M6</accession>
<feature type="region of interest" description="Disordered" evidence="4">
    <location>
        <begin position="1155"/>
        <end position="1221"/>
    </location>
</feature>
<dbReference type="SMART" id="SM00248">
    <property type="entry name" value="ANK"/>
    <property type="match status" value="3"/>
</dbReference>
<gene>
    <name evidence="5" type="ORF">K444DRAFT_632391</name>
</gene>
<evidence type="ECO:0000313" key="6">
    <source>
        <dbReference type="Proteomes" id="UP000235371"/>
    </source>
</evidence>
<dbReference type="AlphaFoldDB" id="A0A2J6T2M6"/>
<dbReference type="PANTHER" id="PTHR46680:SF3">
    <property type="entry name" value="NF-KAPPA-B INHIBITOR CACTUS"/>
    <property type="match status" value="1"/>
</dbReference>